<dbReference type="RefSeq" id="WP_226614686.1">
    <property type="nucleotide sequence ID" value="NZ_JAJAQI010000122.1"/>
</dbReference>
<comment type="caution">
    <text evidence="1">The sequence shown here is derived from an EMBL/GenBank/DDBJ whole genome shotgun (WGS) entry which is preliminary data.</text>
</comment>
<reference evidence="1" key="1">
    <citation type="submission" date="2021-10" db="EMBL/GenBank/DDBJ databases">
        <title>Roseicella aerolatum sp. nov., isolated from aerosols of e-waste dismantling site.</title>
        <authorList>
            <person name="Qin T."/>
        </authorList>
    </citation>
    <scope>NUCLEOTIDE SEQUENCE</scope>
    <source>
        <strain evidence="1">GB24</strain>
    </source>
</reference>
<accession>A0A9X1ILF5</accession>
<evidence type="ECO:0000313" key="2">
    <source>
        <dbReference type="Proteomes" id="UP001139311"/>
    </source>
</evidence>
<organism evidence="1 2">
    <name type="scientific">Roseicella aerolata</name>
    <dbReference type="NCBI Taxonomy" id="2883479"/>
    <lineage>
        <taxon>Bacteria</taxon>
        <taxon>Pseudomonadati</taxon>
        <taxon>Pseudomonadota</taxon>
        <taxon>Alphaproteobacteria</taxon>
        <taxon>Acetobacterales</taxon>
        <taxon>Roseomonadaceae</taxon>
        <taxon>Roseicella</taxon>
    </lineage>
</organism>
<dbReference type="Proteomes" id="UP001139311">
    <property type="component" value="Unassembled WGS sequence"/>
</dbReference>
<sequence>MTRLMAVARKQLRAAEDALKATKRLAETMQYGVRLPGIASRVEPSRWCRSTCGPKGNRWTNCTHDSEHWYWFSDASKAMLFKLTFGMAQ</sequence>
<gene>
    <name evidence="1" type="ORF">LHA35_28010</name>
</gene>
<keyword evidence="2" id="KW-1185">Reference proteome</keyword>
<dbReference type="EMBL" id="JAJAQI010000122">
    <property type="protein sequence ID" value="MCB4825553.1"/>
    <property type="molecule type" value="Genomic_DNA"/>
</dbReference>
<evidence type="ECO:0000313" key="1">
    <source>
        <dbReference type="EMBL" id="MCB4825553.1"/>
    </source>
</evidence>
<dbReference type="AlphaFoldDB" id="A0A9X1ILF5"/>
<name>A0A9X1ILF5_9PROT</name>
<protein>
    <submittedName>
        <fullName evidence="1">Uncharacterized protein</fullName>
    </submittedName>
</protein>
<proteinExistence type="predicted"/>